<reference evidence="1 2" key="1">
    <citation type="submission" date="2019-01" db="EMBL/GenBank/DDBJ databases">
        <title>Complete genome sequence of Erythrobacter flavus KJ5.</title>
        <authorList>
            <person name="Kanesaki Y."/>
            <person name="Brotosudarmo T."/>
            <person name="Moriuchi R."/>
            <person name="Awai K."/>
        </authorList>
    </citation>
    <scope>NUCLEOTIDE SEQUENCE [LARGE SCALE GENOMIC DNA]</scope>
    <source>
        <strain evidence="1 2">KJ5</strain>
    </source>
</reference>
<name>A0A3T1CLG8_9SPHN</name>
<evidence type="ECO:0000313" key="2">
    <source>
        <dbReference type="Proteomes" id="UP000290057"/>
    </source>
</evidence>
<keyword evidence="2" id="KW-1185">Reference proteome</keyword>
<dbReference type="CDD" id="cd19166">
    <property type="entry name" value="HemeO-bac"/>
    <property type="match status" value="1"/>
</dbReference>
<organism evidence="1 2">
    <name type="scientific">Qipengyuania flava</name>
    <dbReference type="NCBI Taxonomy" id="192812"/>
    <lineage>
        <taxon>Bacteria</taxon>
        <taxon>Pseudomonadati</taxon>
        <taxon>Pseudomonadota</taxon>
        <taxon>Alphaproteobacteria</taxon>
        <taxon>Sphingomonadales</taxon>
        <taxon>Erythrobacteraceae</taxon>
        <taxon>Qipengyuania</taxon>
    </lineage>
</organism>
<evidence type="ECO:0000313" key="1">
    <source>
        <dbReference type="EMBL" id="BBI21837.1"/>
    </source>
</evidence>
<dbReference type="InterPro" id="IPR016084">
    <property type="entry name" value="Haem_Oase-like_multi-hlx"/>
</dbReference>
<dbReference type="Proteomes" id="UP000290057">
    <property type="component" value="Chromosome"/>
</dbReference>
<protein>
    <recommendedName>
        <fullName evidence="3">Heme oxygenase</fullName>
    </recommendedName>
</protein>
<proteinExistence type="predicted"/>
<dbReference type="RefSeq" id="WP_130587199.1">
    <property type="nucleotide sequence ID" value="NZ_AP019389.1"/>
</dbReference>
<accession>A0A3T1CLG8</accession>
<dbReference type="Gene3D" id="1.20.910.10">
    <property type="entry name" value="Heme oxygenase-like"/>
    <property type="match status" value="1"/>
</dbReference>
<sequence>MPVSSGTGSSLRDFLRQGTADDHARLDERLGAMALGDRASYAAFLAMQYRARRGIESWLGLHLPDSAPPKQCALIAEDLGSLGETVPEDAPGFELEQDDDPFGLCWVLAGSALGNRAMLVRLQHGEPELPVRFLSDPAMMEYWRSLLPRLRQPHAPGADTGALRAARRTFAHFDALASGSAMRKAA</sequence>
<dbReference type="AlphaFoldDB" id="A0A3T1CLG8"/>
<gene>
    <name evidence="1" type="ORF">EKJ_26840</name>
</gene>
<dbReference type="SUPFAM" id="SSF48613">
    <property type="entry name" value="Heme oxygenase-like"/>
    <property type="match status" value="1"/>
</dbReference>
<dbReference type="EMBL" id="AP019389">
    <property type="protein sequence ID" value="BBI21837.1"/>
    <property type="molecule type" value="Genomic_DNA"/>
</dbReference>
<evidence type="ECO:0008006" key="3">
    <source>
        <dbReference type="Google" id="ProtNLM"/>
    </source>
</evidence>